<proteinExistence type="predicted"/>
<dbReference type="Pfam" id="PF03797">
    <property type="entry name" value="Autotransporter"/>
    <property type="match status" value="1"/>
</dbReference>
<dbReference type="SMART" id="SM00869">
    <property type="entry name" value="Autotransporter"/>
    <property type="match status" value="1"/>
</dbReference>
<sequence length="1623" mass="163293">MQCLPKGMRPLCCLPLQQSGRKIFHLEYFGMNSNFKVVFNKARGALMVANEITSSVQAKGTKTVVAAAVAAVMAGVAGTAMAADVTSTLVNDQTENVATVLAKGYENLTINKETNFGGKNYGAVIVNGVSGASGAVLSVDGAKFNNNTAYTSVTDTAGAYGQGGALAVYNSKIHFNNAQVSGNTAQGHGGAVVLQNSSEVTFNVSGHQDVVYAGNKAGSGYTKYEDMGGFAYVKDGSTLTLSADKGSSLTIGNAGAAETAGLDSIASYNNGAIKVGGDVTINGSTEWFTGTITAQSGAALTLATGFGSRNTQVQVAANNQDSGAAVSGATLASGSVLDVESGASVTINDVLEVTGTADQSGAGTTVNVSANGKFVVDGIKVTTLAYTDKDGGASGTAIGKGLTTAGYGVINVESTSGAATVRKDVVVDQTTKLDKTGAGVLKIEGTLSTAAETKDASGSVTKEAGQFNVTSGSVTTNNLANAGATTVAANAKLTVTGTEGANSGVITLGTANDQASGGSLVVAKGGALVNTGSIAVAAPGAGNVLVNGKLDNFVTKDVSGKAVNTYGKISGVTVTVADGGVLSTKIGENEYFAKNTIVSEGGTFNLTELNSQSTPNATTPVYDQTLIAGDTTLTLDGGAVTLNGKAYDNAKIQLGLVSKVSGKDVYSTGTLVVKSGTYTADQLVFRKNDNQVTKSNLTVGAGASYTLNTLDARNGEVDVSGSLTVSKKLSTDSSFTVAKTGVLTTTADAIGLTVTASGASLPTSGATFASGSVVNHGKLVLSGLDATTTKAGVQTAKNLVQAAASTGLVDFGTLKISNALTSGGTVTFADVTSSGALAGITNDQIKTAAVEGVNGTFDKAGSFGNLLLSGATSTVTVGSGAALTLNNGGDLVKFVPASGDATIKGMSLESDASLTTTGKNAKIGAVVKASSSASGTALSVASGSLEVADLAATDNALVTVDALNIADGATLSVGLTVAPKAASGNTPAVEAKYGDISTGTLTVEGTLAADKSTVTVTSGGTVNGVANIKTLALTGTLNVGAKDAAGSLSVGELQGSGYIFADPAWVNGVSEEHSVVAVGKLASGSTVEAGRNSLVAVGTSNAAEAEAAFKQSGFVLADTDEETAPWNAVNSVVYVNGGKTVSGSATTYTPVEGNVLATGAESATNGTGVNVDGDALLIIDADTVDTEGNDKIFAANSVAINGTVYVANTVNGDKLNLTTTNLDTGDQFVFDGDILMSFRQVTDAAGSGTGVYTLAMDDEEIKTLGIDEFAGFDAAYAMFEQGLNHGKSSSAAFNNWLYSSMSHGEDITIPGLRTIAKDVASLGATTGVQTLTMDAVNQMADTVATRNSILTQRAQGVNVWADVNGGKFEAKKLFDGAGYSSDIYSGVLGLDYQFSCNAVLGAALTIGTADTDSKNTGVAASTDTDLVGFSVYASKTFADIWNVAADIGYMSASNDVTANGYNHAWKFSQDTDAFTVGVRGEVLTKAGAVNIVPHVGLRYTQLSTDGFEAGYVTDIDDQNIFQMPVGVALSADFETNGWTLAPKFDLSVVPTFGDKDADLKLGINGVSATDDLSVRVIDSNPVQATLGINATNGDWGFGLSYKLGVGSDERMNNSFNAQVRYAF</sequence>
<name>A0ABX5VHD1_9BURK</name>
<feature type="domain" description="Autotransporter" evidence="1">
    <location>
        <begin position="1352"/>
        <end position="1623"/>
    </location>
</feature>
<dbReference type="SUPFAM" id="SSF103515">
    <property type="entry name" value="Autotransporter"/>
    <property type="match status" value="1"/>
</dbReference>
<dbReference type="InterPro" id="IPR036709">
    <property type="entry name" value="Autotransporte_beta_dom_sf"/>
</dbReference>
<evidence type="ECO:0000259" key="1">
    <source>
        <dbReference type="PROSITE" id="PS51208"/>
    </source>
</evidence>
<dbReference type="Gene3D" id="2.40.128.130">
    <property type="entry name" value="Autotransporter beta-domain"/>
    <property type="match status" value="1"/>
</dbReference>
<evidence type="ECO:0000313" key="2">
    <source>
        <dbReference type="EMBL" id="QDA54554.1"/>
    </source>
</evidence>
<reference evidence="3" key="1">
    <citation type="submission" date="2019-06" db="EMBL/GenBank/DDBJ databases">
        <authorList>
            <person name="Oh B.S."/>
        </authorList>
    </citation>
    <scope>NUCLEOTIDE SEQUENCE [LARGE SCALE GENOMIC DNA]</scope>
    <source>
        <strain evidence="3">KGMB03119</strain>
    </source>
</reference>
<keyword evidence="3" id="KW-1185">Reference proteome</keyword>
<gene>
    <name evidence="2" type="ORF">FG381_06110</name>
</gene>
<dbReference type="Pfam" id="PF13018">
    <property type="entry name" value="ESPR"/>
    <property type="match status" value="1"/>
</dbReference>
<dbReference type="InterPro" id="IPR005546">
    <property type="entry name" value="Autotransporte_beta"/>
</dbReference>
<organism evidence="2 3">
    <name type="scientific">Sutterella faecalis</name>
    <dbReference type="NCBI Taxonomy" id="2584944"/>
    <lineage>
        <taxon>Bacteria</taxon>
        <taxon>Pseudomonadati</taxon>
        <taxon>Pseudomonadota</taxon>
        <taxon>Betaproteobacteria</taxon>
        <taxon>Burkholderiales</taxon>
        <taxon>Sutterellaceae</taxon>
        <taxon>Sutterella</taxon>
    </lineage>
</organism>
<dbReference type="EMBL" id="CP040882">
    <property type="protein sequence ID" value="QDA54554.1"/>
    <property type="molecule type" value="Genomic_DNA"/>
</dbReference>
<dbReference type="InterPro" id="IPR024973">
    <property type="entry name" value="ESPR"/>
</dbReference>
<dbReference type="Proteomes" id="UP000308889">
    <property type="component" value="Chromosome"/>
</dbReference>
<dbReference type="PROSITE" id="PS51208">
    <property type="entry name" value="AUTOTRANSPORTER"/>
    <property type="match status" value="1"/>
</dbReference>
<evidence type="ECO:0000313" key="3">
    <source>
        <dbReference type="Proteomes" id="UP000308889"/>
    </source>
</evidence>
<protein>
    <submittedName>
        <fullName evidence="2">Autotransporter domain-containing protein</fullName>
    </submittedName>
</protein>
<accession>A0ABX5VHD1</accession>